<dbReference type="Pfam" id="PF09411">
    <property type="entry name" value="PagL"/>
    <property type="match status" value="1"/>
</dbReference>
<evidence type="ECO:0000313" key="1">
    <source>
        <dbReference type="EMBL" id="KTC84909.1"/>
    </source>
</evidence>
<evidence type="ECO:0000313" key="2">
    <source>
        <dbReference type="Proteomes" id="UP000054742"/>
    </source>
</evidence>
<gene>
    <name evidence="1" type="ORF">Lbru_1124</name>
</gene>
<dbReference type="EMBL" id="LNXV01000008">
    <property type="protein sequence ID" value="KTC84909.1"/>
    <property type="molecule type" value="Genomic_DNA"/>
</dbReference>
<dbReference type="OrthoDB" id="9797122at2"/>
<dbReference type="InterPro" id="IPR018550">
    <property type="entry name" value="Lipid-A_deacylase-rel"/>
</dbReference>
<comment type="caution">
    <text evidence="1">The sequence shown here is derived from an EMBL/GenBank/DDBJ whole genome shotgun (WGS) entry which is preliminary data.</text>
</comment>
<dbReference type="STRING" id="29422.Lbru_1124"/>
<dbReference type="Gene3D" id="2.40.160.20">
    <property type="match status" value="1"/>
</dbReference>
<organism evidence="1 2">
    <name type="scientific">Legionella brunensis</name>
    <dbReference type="NCBI Taxonomy" id="29422"/>
    <lineage>
        <taxon>Bacteria</taxon>
        <taxon>Pseudomonadati</taxon>
        <taxon>Pseudomonadota</taxon>
        <taxon>Gammaproteobacteria</taxon>
        <taxon>Legionellales</taxon>
        <taxon>Legionellaceae</taxon>
        <taxon>Legionella</taxon>
    </lineage>
</organism>
<protein>
    <submittedName>
        <fullName evidence="1">Lipid A 3-O-deacylase (PagL)</fullName>
    </submittedName>
</protein>
<proteinExistence type="predicted"/>
<dbReference type="Proteomes" id="UP000054742">
    <property type="component" value="Unassembled WGS sequence"/>
</dbReference>
<reference evidence="1 2" key="1">
    <citation type="submission" date="2015-11" db="EMBL/GenBank/DDBJ databases">
        <title>Genomic analysis of 38 Legionella species identifies large and diverse effector repertoires.</title>
        <authorList>
            <person name="Burstein D."/>
            <person name="Amaro F."/>
            <person name="Zusman T."/>
            <person name="Lifshitz Z."/>
            <person name="Cohen O."/>
            <person name="Gilbert J.A."/>
            <person name="Pupko T."/>
            <person name="Shuman H.A."/>
            <person name="Segal G."/>
        </authorList>
    </citation>
    <scope>NUCLEOTIDE SEQUENCE [LARGE SCALE GENOMIC DNA]</scope>
    <source>
        <strain evidence="1 2">ATCC 43878</strain>
    </source>
</reference>
<accession>A0A0W0SNX2</accession>
<dbReference type="PATRIC" id="fig|29422.6.peg.1181"/>
<sequence length="155" mass="17535">MSTSIPTVMFPFNSQPPNIYGYRASLQVHNPRFNIIQSKFFLDLSYANWNTTQSHISIIAIAPILRFSLYDAKLTTLFFDLSAGPSYLSKTIFDHRHQGIHYAFQLIAGPGLKIGKNKNTAISWKIMHYSNSRLSHHNAGITIPIVVSVSHLFKN</sequence>
<name>A0A0W0SNX2_9GAMM</name>
<keyword evidence="2" id="KW-1185">Reference proteome</keyword>
<dbReference type="AlphaFoldDB" id="A0A0W0SNX2"/>